<dbReference type="EMBL" id="AACB03000002">
    <property type="protein sequence ID" value="KAE8303725.1"/>
    <property type="molecule type" value="Genomic_DNA"/>
</dbReference>
<name>D3KG74_GIAIC</name>
<organism evidence="2 3">
    <name type="scientific">Giardia intestinalis (strain ATCC 50803 / WB clone C6)</name>
    <name type="common">Giardia lamblia</name>
    <dbReference type="NCBI Taxonomy" id="184922"/>
    <lineage>
        <taxon>Eukaryota</taxon>
        <taxon>Metamonada</taxon>
        <taxon>Diplomonadida</taxon>
        <taxon>Hexamitidae</taxon>
        <taxon>Giardiinae</taxon>
        <taxon>Giardia</taxon>
    </lineage>
</organism>
<comment type="caution">
    <text evidence="2">The sequence shown here is derived from an EMBL/GenBank/DDBJ whole genome shotgun (WGS) entry which is preliminary data.</text>
</comment>
<dbReference type="OMA" id="DHTHINL"/>
<feature type="region of interest" description="Disordered" evidence="1">
    <location>
        <begin position="314"/>
        <end position="352"/>
    </location>
</feature>
<sequence>MSKEKQDKQGSDIKSTATLQLSISFNLEASFLPFSSTLPVLQLIVPGVSPISLPYYTINGEFPPEPVAKKEPSKKEPVPVDQGADIKLVEAIFKEIDIPNPLGLVQQFLTNPIKLMLSSPLASDKEKDQDKTSSSLLLPASILLVDLPLKTSFCLLSSTLPDLRLDGFLRLSILRASHVSKDSTQRFISFLPRAITETTLNVFVIRILSFKGIPLVGDLNYRTAFFEPIKLSLTIFGTTYYSDSISHELLGGTQNQLTTNTSQGISMQYLQSDETAVNLCVAKAFTTTDEIAQLYAELATTPATVELFYKAKPKRETPVNQQPNSGKEAKATPATTTKKLPSKPKEDDEDTREDDFFSFSVIAEINLVPLTEDDRVLDTVVSLKPVFKYKITQVPDLSKVALRHMECSSTINQACPIPQTLALGSWNDASIKVQAATASLLKKNPVIKTSEPRLAEQQSTSMQHFERAYFYLKPNDLYIASIVLSYVAQKNINAIRLFNPKLAEQFEHPDTRVGQSAKHTSAEKAIAVTDSTSVEEIAASSVLSREDTQEWLSQCASSLKVLAIKDVREKIGSTNTCDSIKAPFITGWHFSDPSFQLICLEAPACYGLIMPLAQKVDSLTKLQVDMPTDSLISPCTKCGPNVKFDSRLMPTSSLLLERFCFVNEIQALAEKSSSWTATTATAQNRRALATMLSLFTSLKIEGEPMHDLLGKVVKRCFRIEYTPVPMNMRQIAALKAFLNDRDIQSLKTWIGGVLPQHMRTISLLSYKDGPVVPLVNAPDDMMAKSGSWGVGTRSVSQRIRPHGMCDTVSINMSIMGTGLDEIANYSATLAATAHEASDLLRQKDAHGMKEHRRAASSTDANLASSTLLSLTKRMKYELNGDDESGLHGNVQPLNTNEEQIVNQIMNNSLLPERSRTAVSDAVAGRVKFSYSNQTLGIKNLQSKARDLIVASGKGKGHKIPLWEGYRDPKLPHLSRYSTRGSKEYELEKGYVLTPNLKCKPFEHSGQSWRSDMKTAIDDYKKDDLAVPWDEDTVQRMLLTQHVAADMKPPEGKPVFYTHSKPIKYFDQDKERMGSVIRDDADYREYLKKKERQEWKEKIVVDHTHINLPKVNRTDTQGRLRSSISHPILQDEPRKYSLKIVNGSGSLSKIPATLTQEPWTDPAKGDYAALLEKSRPIGLKKASDIHPSLVEEVAAIARSSRLVFKSREEADTMSEEEKKRRRAELRREATAQLMLRMRSLTQKESEGIDTNELIKMAKQIISKNGEVQYDLNLTQFSRYSGLHAIDLIDRTPKVMAKPVNY</sequence>
<dbReference type="HOGENOM" id="CLU_261570_0_0_1"/>
<accession>D3KG74</accession>
<evidence type="ECO:0000313" key="3">
    <source>
        <dbReference type="Proteomes" id="UP000001548"/>
    </source>
</evidence>
<evidence type="ECO:0000313" key="2">
    <source>
        <dbReference type="EMBL" id="KAE8303725.1"/>
    </source>
</evidence>
<evidence type="ECO:0000256" key="1">
    <source>
        <dbReference type="SAM" id="MobiDB-lite"/>
    </source>
</evidence>
<proteinExistence type="predicted"/>
<reference evidence="2 3" key="1">
    <citation type="journal article" date="2007" name="Science">
        <title>Genomic minimalism in the early diverging intestinal parasite Giardia lamblia.</title>
        <authorList>
            <person name="Morrison H.G."/>
            <person name="McArthur A.G."/>
            <person name="Gillin F.D."/>
            <person name="Aley S.B."/>
            <person name="Adam R.D."/>
            <person name="Olsen G.J."/>
            <person name="Best A.A."/>
            <person name="Cande W.Z."/>
            <person name="Chen F."/>
            <person name="Cipriano M.J."/>
            <person name="Davids B.J."/>
            <person name="Dawson S.C."/>
            <person name="Elmendorf H.G."/>
            <person name="Hehl A.B."/>
            <person name="Holder M.E."/>
            <person name="Huse S.M."/>
            <person name="Kim U.U."/>
            <person name="Lasek-Nesselquist E."/>
            <person name="Manning G."/>
            <person name="Nigam A."/>
            <person name="Nixon J.E."/>
            <person name="Palm D."/>
            <person name="Passamaneck N.E."/>
            <person name="Prabhu A."/>
            <person name="Reich C.I."/>
            <person name="Reiner D.S."/>
            <person name="Samuelson J."/>
            <person name="Svard S.G."/>
            <person name="Sogin M.L."/>
        </authorList>
    </citation>
    <scope>NUCLEOTIDE SEQUENCE [LARGE SCALE GENOMIC DNA]</scope>
    <source>
        <strain evidence="2 3">WB C6</strain>
    </source>
</reference>
<protein>
    <submittedName>
        <fullName evidence="2">Uncharacterized protein</fullName>
    </submittedName>
</protein>
<gene>
    <name evidence="2" type="ORF">GL50803_0024861</name>
</gene>
<dbReference type="VEuPathDB" id="GiardiaDB:GL50803_24861"/>
<keyword evidence="3" id="KW-1185">Reference proteome</keyword>
<dbReference type="Proteomes" id="UP000001548">
    <property type="component" value="Unassembled WGS sequence"/>
</dbReference>